<accession>A0AA49GJK6</accession>
<sequence length="44" mass="5797">MIAWYRLRREFRFFRLDRIQTIEIQAENFELHNMTLRKYFDKYH</sequence>
<dbReference type="Pfam" id="PF13280">
    <property type="entry name" value="WYL"/>
    <property type="match status" value="1"/>
</dbReference>
<dbReference type="EMBL" id="CP120682">
    <property type="protein sequence ID" value="WKN35233.1"/>
    <property type="molecule type" value="Genomic_DNA"/>
</dbReference>
<gene>
    <name evidence="2" type="ORF">K4G66_22910</name>
</gene>
<evidence type="ECO:0000313" key="2">
    <source>
        <dbReference type="EMBL" id="WKN35233.1"/>
    </source>
</evidence>
<organism evidence="2">
    <name type="scientific">Roseihalotalea indica</name>
    <dbReference type="NCBI Taxonomy" id="2867963"/>
    <lineage>
        <taxon>Bacteria</taxon>
        <taxon>Pseudomonadati</taxon>
        <taxon>Bacteroidota</taxon>
        <taxon>Cytophagia</taxon>
        <taxon>Cytophagales</taxon>
        <taxon>Catalimonadaceae</taxon>
        <taxon>Roseihalotalea</taxon>
    </lineage>
</organism>
<protein>
    <submittedName>
        <fullName evidence="2">WYL domain-containing protein</fullName>
    </submittedName>
</protein>
<dbReference type="AlphaFoldDB" id="A0AA49GJK6"/>
<feature type="domain" description="WYL" evidence="1">
    <location>
        <begin position="1"/>
        <end position="24"/>
    </location>
</feature>
<reference evidence="2" key="2">
    <citation type="journal article" date="2024" name="Antonie Van Leeuwenhoek">
        <title>Roseihalotalea indica gen. nov., sp. nov., a halophilic Bacteroidetes from mesopelagic Southwest Indian Ocean with higher carbohydrate metabolic potential.</title>
        <authorList>
            <person name="Chen B."/>
            <person name="Zhang M."/>
            <person name="Lin D."/>
            <person name="Ye J."/>
            <person name="Tang K."/>
        </authorList>
    </citation>
    <scope>NUCLEOTIDE SEQUENCE</scope>
    <source>
        <strain evidence="2">TK19036</strain>
    </source>
</reference>
<evidence type="ECO:0000259" key="1">
    <source>
        <dbReference type="Pfam" id="PF13280"/>
    </source>
</evidence>
<proteinExistence type="predicted"/>
<dbReference type="PROSITE" id="PS52050">
    <property type="entry name" value="WYL"/>
    <property type="match status" value="1"/>
</dbReference>
<name>A0AA49GJK6_9BACT</name>
<reference evidence="2" key="1">
    <citation type="journal article" date="2023" name="Comput. Struct. Biotechnol. J.">
        <title>Discovery of a novel marine Bacteroidetes with a rich repertoire of carbohydrate-active enzymes.</title>
        <authorList>
            <person name="Chen B."/>
            <person name="Liu G."/>
            <person name="Chen Q."/>
            <person name="Wang H."/>
            <person name="Liu L."/>
            <person name="Tang K."/>
        </authorList>
    </citation>
    <scope>NUCLEOTIDE SEQUENCE</scope>
    <source>
        <strain evidence="2">TK19036</strain>
    </source>
</reference>
<dbReference type="InterPro" id="IPR026881">
    <property type="entry name" value="WYL_dom"/>
</dbReference>